<evidence type="ECO:0000256" key="1">
    <source>
        <dbReference type="SAM" id="MobiDB-lite"/>
    </source>
</evidence>
<feature type="compositionally biased region" description="Basic and acidic residues" evidence="1">
    <location>
        <begin position="1"/>
        <end position="10"/>
    </location>
</feature>
<dbReference type="SUPFAM" id="SSF82171">
    <property type="entry name" value="DPP6 N-terminal domain-like"/>
    <property type="match status" value="1"/>
</dbReference>
<feature type="region of interest" description="Disordered" evidence="1">
    <location>
        <begin position="1"/>
        <end position="21"/>
    </location>
</feature>
<evidence type="ECO:0000259" key="2">
    <source>
        <dbReference type="Pfam" id="PF03478"/>
    </source>
</evidence>
<protein>
    <submittedName>
        <fullName evidence="4">Uncharacterized protein LOC125316640</fullName>
    </submittedName>
</protein>
<reference evidence="4" key="1">
    <citation type="submission" date="2025-08" db="UniProtKB">
        <authorList>
            <consortium name="RefSeq"/>
        </authorList>
    </citation>
    <scope>IDENTIFICATION</scope>
    <source>
        <tissue evidence="4">Leaf</tissue>
    </source>
</reference>
<evidence type="ECO:0000313" key="4">
    <source>
        <dbReference type="RefSeq" id="XP_048141434.1"/>
    </source>
</evidence>
<gene>
    <name evidence="4" type="primary">LOC125316640</name>
</gene>
<organism evidence="3 4">
    <name type="scientific">Rhodamnia argentea</name>
    <dbReference type="NCBI Taxonomy" id="178133"/>
    <lineage>
        <taxon>Eukaryota</taxon>
        <taxon>Viridiplantae</taxon>
        <taxon>Streptophyta</taxon>
        <taxon>Embryophyta</taxon>
        <taxon>Tracheophyta</taxon>
        <taxon>Spermatophyta</taxon>
        <taxon>Magnoliopsida</taxon>
        <taxon>eudicotyledons</taxon>
        <taxon>Gunneridae</taxon>
        <taxon>Pentapetalae</taxon>
        <taxon>rosids</taxon>
        <taxon>malvids</taxon>
        <taxon>Myrtales</taxon>
        <taxon>Myrtaceae</taxon>
        <taxon>Myrtoideae</taxon>
        <taxon>Myrteae</taxon>
        <taxon>Australasian group</taxon>
        <taxon>Rhodamnia</taxon>
    </lineage>
</organism>
<dbReference type="PANTHER" id="PTHR40891:SF1">
    <property type="entry name" value="DUF295 DOMAIN-CONTAINING PROTEIN"/>
    <property type="match status" value="1"/>
</dbReference>
<dbReference type="PANTHER" id="PTHR40891">
    <property type="entry name" value="DUF295 DOMAIN-CONTAINING PROTEIN"/>
    <property type="match status" value="1"/>
</dbReference>
<dbReference type="InterPro" id="IPR005174">
    <property type="entry name" value="KIB1-4_b-propeller"/>
</dbReference>
<keyword evidence="3" id="KW-1185">Reference proteome</keyword>
<dbReference type="GeneID" id="125316640"/>
<name>A0ABM3HXV7_9MYRT</name>
<sequence length="315" mass="35810">MEKDASEAVKQKQKSYLNPPPPGNRSCPWLVICHGREGQRQTFYDVSEYHHHTKIIPDLHDKWICPISSHEWLFTGDRDSGDCCLWNPASLEKIRLPPLEDLACSFCFLSSSPGDPQSYVLVVDRGEDIIGYCKSGEDTFKRHKVEPHISCATMFKGEIFLLLQYCELAIVDIENSELRIRMLGNKDVNCSNPEGIPASRDYLVPSGEDLLIVEEMILLALPMGKIYRFNVFRMNFEEGTWEELKSIGDRAIFLSAHGGISCSPKDSGVKKNAIYFVEDGNGHIRMYDLEDQSISKVSPCSNINYRSSNLYWIML</sequence>
<accession>A0ABM3HXV7</accession>
<evidence type="ECO:0000313" key="3">
    <source>
        <dbReference type="Proteomes" id="UP000827889"/>
    </source>
</evidence>
<dbReference type="RefSeq" id="XP_048141434.1">
    <property type="nucleotide sequence ID" value="XM_048285477.1"/>
</dbReference>
<dbReference type="Pfam" id="PF03478">
    <property type="entry name" value="Beta-prop_KIB1-4"/>
    <property type="match status" value="1"/>
</dbReference>
<proteinExistence type="predicted"/>
<feature type="domain" description="KIB1-4 beta-propeller" evidence="2">
    <location>
        <begin position="43"/>
        <end position="288"/>
    </location>
</feature>
<dbReference type="Proteomes" id="UP000827889">
    <property type="component" value="Chromosome 9"/>
</dbReference>